<keyword evidence="3" id="KW-0418">Kinase</keyword>
<evidence type="ECO:0000256" key="1">
    <source>
        <dbReference type="SAM" id="MobiDB-lite"/>
    </source>
</evidence>
<comment type="caution">
    <text evidence="3">The sequence shown here is derived from an EMBL/GenBank/DDBJ whole genome shotgun (WGS) entry which is preliminary data.</text>
</comment>
<keyword evidence="3" id="KW-0723">Serine/threonine-protein kinase</keyword>
<dbReference type="AlphaFoldDB" id="A0A0F9ZTT8"/>
<dbReference type="Pfam" id="PF00433">
    <property type="entry name" value="Pkinase_C"/>
    <property type="match status" value="1"/>
</dbReference>
<dbReference type="CDD" id="cd11651">
    <property type="entry name" value="YPK1_N_like"/>
    <property type="match status" value="1"/>
</dbReference>
<gene>
    <name evidence="3" type="ORF">THAR02_04291</name>
</gene>
<dbReference type="EMBL" id="JOKZ01000104">
    <property type="protein sequence ID" value="KKP03607.1"/>
    <property type="molecule type" value="Genomic_DNA"/>
</dbReference>
<dbReference type="GO" id="GO:0005524">
    <property type="term" value="F:ATP binding"/>
    <property type="evidence" value="ECO:0007669"/>
    <property type="project" value="InterPro"/>
</dbReference>
<reference evidence="4" key="1">
    <citation type="journal article" date="2015" name="Genome Announc.">
        <title>Draft whole-genome sequence of the biocontrol agent Trichoderma harzianum T6776.</title>
        <authorList>
            <person name="Baroncelli R."/>
            <person name="Piaggeschi G."/>
            <person name="Fiorini L."/>
            <person name="Bertolini E."/>
            <person name="Zapparata A."/>
            <person name="Pe M.E."/>
            <person name="Sarrocco S."/>
            <person name="Vannacci G."/>
        </authorList>
    </citation>
    <scope>NUCLEOTIDE SEQUENCE [LARGE SCALE GENOMIC DNA]</scope>
    <source>
        <strain evidence="4">T6776</strain>
    </source>
</reference>
<evidence type="ECO:0000313" key="3">
    <source>
        <dbReference type="EMBL" id="KKP03607.1"/>
    </source>
</evidence>
<accession>A0A0F9ZTT8</accession>
<proteinExistence type="predicted"/>
<dbReference type="InterPro" id="IPR017892">
    <property type="entry name" value="Pkinase_C"/>
</dbReference>
<dbReference type="Proteomes" id="UP000034112">
    <property type="component" value="Unassembled WGS sequence"/>
</dbReference>
<keyword evidence="3" id="KW-0808">Transferase</keyword>
<dbReference type="OrthoDB" id="63267at2759"/>
<organism evidence="3 4">
    <name type="scientific">Trichoderma harzianum</name>
    <name type="common">Hypocrea lixii</name>
    <dbReference type="NCBI Taxonomy" id="5544"/>
    <lineage>
        <taxon>Eukaryota</taxon>
        <taxon>Fungi</taxon>
        <taxon>Dikarya</taxon>
        <taxon>Ascomycota</taxon>
        <taxon>Pezizomycotina</taxon>
        <taxon>Sordariomycetes</taxon>
        <taxon>Hypocreomycetidae</taxon>
        <taxon>Hypocreales</taxon>
        <taxon>Hypocreaceae</taxon>
        <taxon>Trichoderma</taxon>
    </lineage>
</organism>
<dbReference type="GO" id="GO:0004674">
    <property type="term" value="F:protein serine/threonine kinase activity"/>
    <property type="evidence" value="ECO:0007669"/>
    <property type="project" value="UniProtKB-KW"/>
</dbReference>
<feature type="region of interest" description="Disordered" evidence="1">
    <location>
        <begin position="131"/>
        <end position="154"/>
    </location>
</feature>
<evidence type="ECO:0000313" key="4">
    <source>
        <dbReference type="Proteomes" id="UP000034112"/>
    </source>
</evidence>
<protein>
    <submittedName>
        <fullName evidence="3">Serine/threonine protein kinase-50</fullName>
    </submittedName>
</protein>
<name>A0A0F9ZTT8_TRIHA</name>
<feature type="domain" description="Protein kinase C-terminal" evidence="2">
    <location>
        <begin position="86"/>
        <end position="125"/>
    </location>
</feature>
<sequence>MPYALVDFDKNQVFINSVDGNPENPVWAGSNTQYKFDVSRVGELTVQLFMRNPAAAAGTGRTQDIFLGAVRVNPKFEAVPDASQASASDVSQVDEIFKNEPAQDSVPDDFVLSKTMQDQFVNFSYNRPVAGLDDAGGSIKDPSFLEASETRGRR</sequence>
<evidence type="ECO:0000259" key="2">
    <source>
        <dbReference type="Pfam" id="PF00433"/>
    </source>
</evidence>